<protein>
    <submittedName>
        <fullName evidence="3">Oxidoreductase</fullName>
    </submittedName>
</protein>
<gene>
    <name evidence="3" type="ORF">C0081_05435</name>
</gene>
<dbReference type="PANTHER" id="PTHR43708">
    <property type="entry name" value="CONSERVED EXPRESSED OXIDOREDUCTASE (EUROFUNG)"/>
    <property type="match status" value="1"/>
</dbReference>
<dbReference type="SUPFAM" id="SSF51735">
    <property type="entry name" value="NAD(P)-binding Rossmann-fold domains"/>
    <property type="match status" value="1"/>
</dbReference>
<evidence type="ECO:0000313" key="3">
    <source>
        <dbReference type="EMBL" id="PLW78295.1"/>
    </source>
</evidence>
<dbReference type="Pfam" id="PF01408">
    <property type="entry name" value="GFO_IDH_MocA"/>
    <property type="match status" value="1"/>
</dbReference>
<dbReference type="Gene3D" id="3.30.360.10">
    <property type="entry name" value="Dihydrodipicolinate Reductase, domain 2"/>
    <property type="match status" value="1"/>
</dbReference>
<feature type="domain" description="Gfo/Idh/MocA-like oxidoreductase N-terminal" evidence="1">
    <location>
        <begin position="17"/>
        <end position="145"/>
    </location>
</feature>
<dbReference type="Gene3D" id="3.40.50.720">
    <property type="entry name" value="NAD(P)-binding Rossmann-like Domain"/>
    <property type="match status" value="1"/>
</dbReference>
<evidence type="ECO:0000313" key="4">
    <source>
        <dbReference type="Proteomes" id="UP000234881"/>
    </source>
</evidence>
<dbReference type="OrthoDB" id="9815825at2"/>
<keyword evidence="4" id="KW-1185">Reference proteome</keyword>
<dbReference type="AlphaFoldDB" id="A0A2N5XV26"/>
<proteinExistence type="predicted"/>
<dbReference type="Pfam" id="PF22725">
    <property type="entry name" value="GFO_IDH_MocA_C3"/>
    <property type="match status" value="1"/>
</dbReference>
<evidence type="ECO:0000259" key="2">
    <source>
        <dbReference type="Pfam" id="PF22725"/>
    </source>
</evidence>
<dbReference type="EMBL" id="PKUQ01000009">
    <property type="protein sequence ID" value="PLW78295.1"/>
    <property type="molecule type" value="Genomic_DNA"/>
</dbReference>
<dbReference type="InterPro" id="IPR051317">
    <property type="entry name" value="Gfo/Idh/MocA_oxidoreduct"/>
</dbReference>
<dbReference type="RefSeq" id="WP_101532791.1">
    <property type="nucleotide sequence ID" value="NZ_PKUQ01000009.1"/>
</dbReference>
<comment type="caution">
    <text evidence="3">The sequence shown here is derived from an EMBL/GenBank/DDBJ whole genome shotgun (WGS) entry which is preliminary data.</text>
</comment>
<dbReference type="PANTHER" id="PTHR43708:SF3">
    <property type="entry name" value="OXIDOREDUCTASE"/>
    <property type="match status" value="1"/>
</dbReference>
<dbReference type="InterPro" id="IPR055170">
    <property type="entry name" value="GFO_IDH_MocA-like_dom"/>
</dbReference>
<feature type="domain" description="GFO/IDH/MocA-like oxidoreductase" evidence="2">
    <location>
        <begin position="154"/>
        <end position="286"/>
    </location>
</feature>
<evidence type="ECO:0000259" key="1">
    <source>
        <dbReference type="Pfam" id="PF01408"/>
    </source>
</evidence>
<organism evidence="3 4">
    <name type="scientific">Cohaesibacter celericrescens</name>
    <dbReference type="NCBI Taxonomy" id="2067669"/>
    <lineage>
        <taxon>Bacteria</taxon>
        <taxon>Pseudomonadati</taxon>
        <taxon>Pseudomonadota</taxon>
        <taxon>Alphaproteobacteria</taxon>
        <taxon>Hyphomicrobiales</taxon>
        <taxon>Cohaesibacteraceae</taxon>
    </lineage>
</organism>
<dbReference type="InterPro" id="IPR000683">
    <property type="entry name" value="Gfo/Idh/MocA-like_OxRdtase_N"/>
</dbReference>
<name>A0A2N5XV26_9HYPH</name>
<sequence>MTLKAEKSHAKGPARLRLGMVGGGVTAFIGAVHRIASRIDDRFVLVAGALDNDPQRGRDFALSIGIEADRAYDSYQEMIKAEALRPDKVDAIAIVTPNFLHFPVAKAALEAGFHVICEKPMTTTLEDARALAEIVKRTGKKLFLTHTYTGYPMVRQAREMVADGAIGALRRVQVEYAQDWLAAPEEDPEAAGANWRNDPKKAGQGGAIGDIGTHAYNLAAFVAAEEPSHLLAELTALVPGRQVDDDAMVLMRYASGAKGTLWASQVAAGNGNNLSLRIYGATGGLEWWQEKPEELWYTPLGEPRRLLLRNGAGATEAAVSGSRIPAAHPEGYLEAFANLYKDAADVLAGNQQQTLVPDAADGVSGLVFVTACLESASNNGTWVSLDALRNG</sequence>
<dbReference type="Proteomes" id="UP000234881">
    <property type="component" value="Unassembled WGS sequence"/>
</dbReference>
<dbReference type="InterPro" id="IPR036291">
    <property type="entry name" value="NAD(P)-bd_dom_sf"/>
</dbReference>
<dbReference type="GO" id="GO:0000166">
    <property type="term" value="F:nucleotide binding"/>
    <property type="evidence" value="ECO:0007669"/>
    <property type="project" value="InterPro"/>
</dbReference>
<dbReference type="SUPFAM" id="SSF55347">
    <property type="entry name" value="Glyceraldehyde-3-phosphate dehydrogenase-like, C-terminal domain"/>
    <property type="match status" value="1"/>
</dbReference>
<reference evidence="3 4" key="1">
    <citation type="submission" date="2018-01" db="EMBL/GenBank/DDBJ databases">
        <title>The draft genome sequence of Cohaesibacter sp. H1304.</title>
        <authorList>
            <person name="Wang N.-N."/>
            <person name="Du Z.-J."/>
        </authorList>
    </citation>
    <scope>NUCLEOTIDE SEQUENCE [LARGE SCALE GENOMIC DNA]</scope>
    <source>
        <strain evidence="3 4">H1304</strain>
    </source>
</reference>
<accession>A0A2N5XV26</accession>